<evidence type="ECO:0000313" key="4">
    <source>
        <dbReference type="EMBL" id="AIL46069.1"/>
    </source>
</evidence>
<evidence type="ECO:0000256" key="3">
    <source>
        <dbReference type="PROSITE-ProRule" id="PRU00339"/>
    </source>
</evidence>
<dbReference type="InterPro" id="IPR050498">
    <property type="entry name" value="Ycf3"/>
</dbReference>
<dbReference type="HOGENOM" id="CLU_382957_0_0_10"/>
<dbReference type="KEGG" id="eao:BD94_2294"/>
<dbReference type="SMART" id="SM00028">
    <property type="entry name" value="TPR"/>
    <property type="match status" value="5"/>
</dbReference>
<dbReference type="InterPro" id="IPR019734">
    <property type="entry name" value="TPR_rpt"/>
</dbReference>
<feature type="repeat" description="TPR" evidence="3">
    <location>
        <begin position="573"/>
        <end position="606"/>
    </location>
</feature>
<dbReference type="Gene3D" id="1.25.40.10">
    <property type="entry name" value="Tetratricopeptide repeat domain"/>
    <property type="match status" value="2"/>
</dbReference>
<organism evidence="4 5">
    <name type="scientific">Elizabethkingia anophelis NUHP1</name>
    <dbReference type="NCBI Taxonomy" id="1338011"/>
    <lineage>
        <taxon>Bacteria</taxon>
        <taxon>Pseudomonadati</taxon>
        <taxon>Bacteroidota</taxon>
        <taxon>Flavobacteriia</taxon>
        <taxon>Flavobacteriales</taxon>
        <taxon>Weeksellaceae</taxon>
        <taxon>Elizabethkingia</taxon>
    </lineage>
</organism>
<dbReference type="STRING" id="1338011.BD94_2294"/>
<evidence type="ECO:0008006" key="6">
    <source>
        <dbReference type="Google" id="ProtNLM"/>
    </source>
</evidence>
<reference evidence="4" key="2">
    <citation type="journal article" date="2015" name="Genome Biol. Evol.">
        <title>Complete Genome Sequence and Transcriptomic Analysis of the Novel Pathogen Elizabethkingia anophelis in Response to Oxidative Stress.</title>
        <authorList>
            <person name="Li Y."/>
            <person name="Liu Y."/>
            <person name="Chew S.C."/>
            <person name="Tay M."/>
            <person name="Salido M.M."/>
            <person name="Teo J."/>
            <person name="Lauro F.M."/>
            <person name="Givskov M."/>
            <person name="Yang L."/>
        </authorList>
    </citation>
    <scope>NUCLEOTIDE SEQUENCE</scope>
    <source>
        <strain evidence="4">NUHP1</strain>
    </source>
</reference>
<proteinExistence type="predicted"/>
<evidence type="ECO:0000256" key="1">
    <source>
        <dbReference type="ARBA" id="ARBA00022737"/>
    </source>
</evidence>
<dbReference type="Proteomes" id="UP000028933">
    <property type="component" value="Chromosome"/>
</dbReference>
<keyword evidence="1" id="KW-0677">Repeat</keyword>
<dbReference type="SUPFAM" id="SSF48452">
    <property type="entry name" value="TPR-like"/>
    <property type="match status" value="2"/>
</dbReference>
<dbReference type="Pfam" id="PF13374">
    <property type="entry name" value="TPR_10"/>
    <property type="match status" value="1"/>
</dbReference>
<dbReference type="PANTHER" id="PTHR44858:SF1">
    <property type="entry name" value="UDP-N-ACETYLGLUCOSAMINE--PEPTIDE N-ACETYLGLUCOSAMINYLTRANSFERASE SPINDLY-RELATED"/>
    <property type="match status" value="1"/>
</dbReference>
<dbReference type="InterPro" id="IPR011990">
    <property type="entry name" value="TPR-like_helical_dom_sf"/>
</dbReference>
<dbReference type="AlphaFoldDB" id="A0A077EIQ9"/>
<dbReference type="PROSITE" id="PS50005">
    <property type="entry name" value="TPR"/>
    <property type="match status" value="1"/>
</dbReference>
<dbReference type="RefSeq" id="WP_024564169.1">
    <property type="nucleotide sequence ID" value="NZ_CP007547.1"/>
</dbReference>
<evidence type="ECO:0000256" key="2">
    <source>
        <dbReference type="ARBA" id="ARBA00022803"/>
    </source>
</evidence>
<gene>
    <name evidence="4" type="ORF">BD94_2294</name>
</gene>
<evidence type="ECO:0000313" key="5">
    <source>
        <dbReference type="Proteomes" id="UP000028933"/>
    </source>
</evidence>
<accession>A0A077EIQ9</accession>
<protein>
    <recommendedName>
        <fullName evidence="6">TPR domain protein</fullName>
    </recommendedName>
</protein>
<name>A0A077EIQ9_9FLAO</name>
<sequence length="751" mass="88872">MKTLSEIEQLLADGDIEEAKLAVHQLYNENPNDTDILHLFIQTEWAWVMENQPESAYIQNNILPYIQKLIQLENDNAMKSQLLSYLDFQNLVIPEEDVLRYLEDLKNDPAYEALATDLYIHYYDVNERHEELLQWIDYGLDNYKKWAPDSRDLQDAEMSKYLFHKFRYLKYHNAPAADILHLISRNMHNILLFNEFQYFELADFIYENSDYHLLGKILCKVTELENTDEEVHNELALWERRIDKILRNGFEDEKLMYFVLLIQKNYGELNDISEADHLENCQFYIAEYPNSKWPFHFAGTIKFNEQRYEEALTYFNEALQLGGNSTALYRWIISYYFVNGVLPALAFSVNDIPNEWYNNGVCISEFLDEHKLSGNQEASEVLELFYLNAYKGLEDYFYENRYESHPYTTPHLWAMCCNNLAIAYIGTGELEKAEAAAVKGLELSEFYELHDTLATIYEKLDNFEGARDQYGILTYEYGPECFDEFRYLHYEAKRIKYATILGELENPMEVLKERLKNYEAYVDRHGVTEENSVELYNLSNALDLGVSHLVQDHSNAEKIEFWNQFTVEFPQNSNPYYMLMQAYNEEGKYKEAVESGERFLELKNPDWLYETDKIKTYYQIGKNASFINDHQKACNYLSEILPVLRENEFMQDSEGTLLFYLVQSSQHVRSAEETIKWAEEHEASYDKFGYDRDEDWAMIEVLKSQQLMNQKKRDEALENVQKVLSVFPDDERALILQKELNKKGGFFSKWF</sequence>
<dbReference type="PANTHER" id="PTHR44858">
    <property type="entry name" value="TETRATRICOPEPTIDE REPEAT PROTEIN 6"/>
    <property type="match status" value="1"/>
</dbReference>
<keyword evidence="2 3" id="KW-0802">TPR repeat</keyword>
<reference evidence="4" key="1">
    <citation type="journal article" date="2013" name="Lancet">
        <title>First case of E anophelis outbreak in an intensive-care unit.</title>
        <authorList>
            <person name="Teo J."/>
            <person name="Tan S.Y."/>
            <person name="Tay M."/>
            <person name="Ding Y."/>
            <person name="Kjelleberg S."/>
            <person name="Givskov M."/>
            <person name="Lin R.T."/>
            <person name="Yang L."/>
        </authorList>
    </citation>
    <scope>NUCLEOTIDE SEQUENCE [LARGE SCALE GENOMIC DNA]</scope>
    <source>
        <strain evidence="4">NUHP1</strain>
    </source>
</reference>
<dbReference type="EMBL" id="CP007547">
    <property type="protein sequence ID" value="AIL46069.1"/>
    <property type="molecule type" value="Genomic_DNA"/>
</dbReference>
<dbReference type="eggNOG" id="COG0457">
    <property type="taxonomic scope" value="Bacteria"/>
</dbReference>